<evidence type="ECO:0000313" key="10">
    <source>
        <dbReference type="Proteomes" id="UP000095657"/>
    </source>
</evidence>
<sequence length="464" mass="53695">MKKYILLLITLFSLSACQDFLDETPKGTLIPKTVNDFGMILDNYSYDNYIAYGQSLTMIMSDDFTIPDGKAYKFASWGINAYSWADHLFSVSDDEDCYTNFYHVIYLCNYILNNLDDASDGTEFTRSYVEGAARFHRAFAYFNLVNLYAKHYDKNTAATDLGVPLMLEADPNLTTGRATVQQIYDQIFTDLNKAKDLLTEEKPKYPFRPGQTAVYALLARIYLYQGDYKLCMEAARTAREQWSKPYDYNEYELEDVNPDFGIKGYPSNRWEEADIICYKGEGYGPNEEGDYNLSEDLISLFDKETDLRWKLFITSYPFFSGDDPQGDTPRTAFSFPNNRGLNIGELYLTEAEACARENEIDDALYLLNEVARKRHVAGTYQDETERDPDKLLELILDERRRECICKGTRWFDLKRLNKDPRFAKTITHTLYGETYTLTPDDNHYVLPIPLIVISQNPQIEQNPR</sequence>
<dbReference type="SUPFAM" id="SSF48452">
    <property type="entry name" value="TPR-like"/>
    <property type="match status" value="1"/>
</dbReference>
<keyword evidence="4" id="KW-0472">Membrane</keyword>
<dbReference type="InterPro" id="IPR033985">
    <property type="entry name" value="SusD-like_N"/>
</dbReference>
<dbReference type="EMBL" id="CZAI01000009">
    <property type="protein sequence ID" value="CUP98290.1"/>
    <property type="molecule type" value="Genomic_DNA"/>
</dbReference>
<feature type="signal peptide" evidence="6">
    <location>
        <begin position="1"/>
        <end position="18"/>
    </location>
</feature>
<evidence type="ECO:0000259" key="7">
    <source>
        <dbReference type="Pfam" id="PF07980"/>
    </source>
</evidence>
<keyword evidence="5" id="KW-0998">Cell outer membrane</keyword>
<evidence type="ECO:0000256" key="6">
    <source>
        <dbReference type="SAM" id="SignalP"/>
    </source>
</evidence>
<dbReference type="Pfam" id="PF07980">
    <property type="entry name" value="SusD_RagB"/>
    <property type="match status" value="1"/>
</dbReference>
<evidence type="ECO:0000256" key="4">
    <source>
        <dbReference type="ARBA" id="ARBA00023136"/>
    </source>
</evidence>
<evidence type="ECO:0000256" key="2">
    <source>
        <dbReference type="ARBA" id="ARBA00006275"/>
    </source>
</evidence>
<keyword evidence="9" id="KW-0449">Lipoprotein</keyword>
<organism evidence="9 10">
    <name type="scientific">Bacteroides caccae</name>
    <dbReference type="NCBI Taxonomy" id="47678"/>
    <lineage>
        <taxon>Bacteria</taxon>
        <taxon>Pseudomonadati</taxon>
        <taxon>Bacteroidota</taxon>
        <taxon>Bacteroidia</taxon>
        <taxon>Bacteroidales</taxon>
        <taxon>Bacteroidaceae</taxon>
        <taxon>Bacteroides</taxon>
    </lineage>
</organism>
<dbReference type="Pfam" id="PF14322">
    <property type="entry name" value="SusD-like_3"/>
    <property type="match status" value="1"/>
</dbReference>
<protein>
    <submittedName>
        <fullName evidence="9">Putative lipoprotein</fullName>
    </submittedName>
</protein>
<feature type="domain" description="RagB/SusD" evidence="7">
    <location>
        <begin position="343"/>
        <end position="463"/>
    </location>
</feature>
<reference evidence="9 10" key="1">
    <citation type="submission" date="2015-09" db="EMBL/GenBank/DDBJ databases">
        <authorList>
            <consortium name="Pathogen Informatics"/>
        </authorList>
    </citation>
    <scope>NUCLEOTIDE SEQUENCE [LARGE SCALE GENOMIC DNA]</scope>
    <source>
        <strain evidence="9 10">2789STDY5834880</strain>
    </source>
</reference>
<dbReference type="InterPro" id="IPR011990">
    <property type="entry name" value="TPR-like_helical_dom_sf"/>
</dbReference>
<evidence type="ECO:0000256" key="3">
    <source>
        <dbReference type="ARBA" id="ARBA00022729"/>
    </source>
</evidence>
<dbReference type="Proteomes" id="UP000095657">
    <property type="component" value="Unassembled WGS sequence"/>
</dbReference>
<dbReference type="STRING" id="47678.ERS852494_03624"/>
<comment type="subcellular location">
    <subcellularLocation>
        <location evidence="1">Cell outer membrane</location>
    </subcellularLocation>
</comment>
<accession>A0A174ST32</accession>
<feature type="chain" id="PRO_5008033141" evidence="6">
    <location>
        <begin position="19"/>
        <end position="464"/>
    </location>
</feature>
<dbReference type="PROSITE" id="PS51257">
    <property type="entry name" value="PROKAR_LIPOPROTEIN"/>
    <property type="match status" value="1"/>
</dbReference>
<dbReference type="Gene3D" id="1.25.40.390">
    <property type="match status" value="1"/>
</dbReference>
<evidence type="ECO:0000256" key="5">
    <source>
        <dbReference type="ARBA" id="ARBA00023237"/>
    </source>
</evidence>
<dbReference type="InterPro" id="IPR012944">
    <property type="entry name" value="SusD_RagB_dom"/>
</dbReference>
<evidence type="ECO:0000259" key="8">
    <source>
        <dbReference type="Pfam" id="PF14322"/>
    </source>
</evidence>
<proteinExistence type="inferred from homology"/>
<dbReference type="AlphaFoldDB" id="A0A174ST32"/>
<feature type="domain" description="SusD-like N-terminal" evidence="8">
    <location>
        <begin position="19"/>
        <end position="223"/>
    </location>
</feature>
<gene>
    <name evidence="9" type="ORF">ERS852494_03624</name>
</gene>
<name>A0A174ST32_9BACE</name>
<dbReference type="GO" id="GO:0009279">
    <property type="term" value="C:cell outer membrane"/>
    <property type="evidence" value="ECO:0007669"/>
    <property type="project" value="UniProtKB-SubCell"/>
</dbReference>
<evidence type="ECO:0000313" key="9">
    <source>
        <dbReference type="EMBL" id="CUP98290.1"/>
    </source>
</evidence>
<keyword evidence="3 6" id="KW-0732">Signal</keyword>
<comment type="similarity">
    <text evidence="2">Belongs to the SusD family.</text>
</comment>
<evidence type="ECO:0000256" key="1">
    <source>
        <dbReference type="ARBA" id="ARBA00004442"/>
    </source>
</evidence>
<dbReference type="RefSeq" id="WP_082431427.1">
    <property type="nucleotide sequence ID" value="NZ_CZAI01000009.1"/>
</dbReference>